<evidence type="ECO:0000313" key="1">
    <source>
        <dbReference type="EMBL" id="CAA2105979.1"/>
    </source>
</evidence>
<dbReference type="AlphaFoldDB" id="A0A679J8H7"/>
<organism evidence="1">
    <name type="scientific">Variovorax paradoxus</name>
    <dbReference type="NCBI Taxonomy" id="34073"/>
    <lineage>
        <taxon>Bacteria</taxon>
        <taxon>Pseudomonadati</taxon>
        <taxon>Pseudomonadota</taxon>
        <taxon>Betaproteobacteria</taxon>
        <taxon>Burkholderiales</taxon>
        <taxon>Comamonadaceae</taxon>
        <taxon>Variovorax</taxon>
    </lineage>
</organism>
<dbReference type="RefSeq" id="WP_339091099.1">
    <property type="nucleotide sequence ID" value="NZ_LR743507.1"/>
</dbReference>
<reference evidence="1" key="1">
    <citation type="submission" date="2019-12" db="EMBL/GenBank/DDBJ databases">
        <authorList>
            <person name="Cremers G."/>
        </authorList>
    </citation>
    <scope>NUCLEOTIDE SEQUENCE</scope>
    <source>
        <strain evidence="1">Vvax</strain>
    </source>
</reference>
<name>A0A679J8H7_VARPD</name>
<proteinExistence type="predicted"/>
<sequence length="176" mass="19526">MTLDEIMRTGIEPALAWLPAKMTSLEARVMLLAIGLQESKFEHRWQVVNDFSKKGPARSFWQAEQGGGMVAGTMTHPATKDLACAACDARHVAFTTLAVWIAIENDDVLAAILARLLLWTEPGALPRVTDTEAAWLLYLHAWRPGAHARGTPAKRAQLRAEWERHHRAARAFLGLP</sequence>
<protein>
    <submittedName>
        <fullName evidence="1">Uncharacterized protein</fullName>
    </submittedName>
</protein>
<gene>
    <name evidence="1" type="ORF">VVAX_03521</name>
</gene>
<dbReference type="EMBL" id="LR743507">
    <property type="protein sequence ID" value="CAA2105979.1"/>
    <property type="molecule type" value="Genomic_DNA"/>
</dbReference>
<accession>A0A679J8H7</accession>